<keyword evidence="4 10" id="KW-0441">Lipid A biosynthesis</keyword>
<comment type="caution">
    <text evidence="10">Lacks conserved residue(s) required for the propagation of feature annotation.</text>
</comment>
<evidence type="ECO:0000256" key="3">
    <source>
        <dbReference type="ARBA" id="ARBA00022519"/>
    </source>
</evidence>
<evidence type="ECO:0000256" key="10">
    <source>
        <dbReference type="HAMAP-Rule" id="MF_00575"/>
    </source>
</evidence>
<feature type="binding site" evidence="10">
    <location>
        <position position="79"/>
    </location>
    <ligand>
        <name>Mn(2+)</name>
        <dbReference type="ChEBI" id="CHEBI:29035"/>
        <label>2</label>
    </ligand>
</feature>
<feature type="binding site" evidence="10">
    <location>
        <position position="41"/>
    </location>
    <ligand>
        <name>Mn(2+)</name>
        <dbReference type="ChEBI" id="CHEBI:29035"/>
        <label>2</label>
    </ligand>
</feature>
<comment type="cofactor">
    <cofactor evidence="10">
        <name>Mn(2+)</name>
        <dbReference type="ChEBI" id="CHEBI:29035"/>
    </cofactor>
    <text evidence="10">Binds 2 Mn(2+) ions per subunit in a binuclear metal center.</text>
</comment>
<name>A0ABY4E7M6_9NEIS</name>
<dbReference type="GO" id="GO:0016787">
    <property type="term" value="F:hydrolase activity"/>
    <property type="evidence" value="ECO:0007669"/>
    <property type="project" value="UniProtKB-KW"/>
</dbReference>
<evidence type="ECO:0000256" key="8">
    <source>
        <dbReference type="ARBA" id="ARBA00023136"/>
    </source>
</evidence>
<dbReference type="PANTHER" id="PTHR34990">
    <property type="entry name" value="UDP-2,3-DIACYLGLUCOSAMINE HYDROLASE-RELATED"/>
    <property type="match status" value="1"/>
</dbReference>
<feature type="binding site" evidence="10">
    <location>
        <begin position="79"/>
        <end position="80"/>
    </location>
    <ligand>
        <name>substrate</name>
    </ligand>
</feature>
<feature type="domain" description="Calcineurin-like phosphoesterase" evidence="11">
    <location>
        <begin position="1"/>
        <end position="197"/>
    </location>
</feature>
<dbReference type="Pfam" id="PF00149">
    <property type="entry name" value="Metallophos"/>
    <property type="match status" value="1"/>
</dbReference>
<dbReference type="RefSeq" id="WP_058355699.1">
    <property type="nucleotide sequence ID" value="NZ_CABKVG010000008.1"/>
</dbReference>
<comment type="function">
    <text evidence="10">Hydrolyzes the pyrophosphate bond of UDP-2,3-diacylglucosamine to yield 2,3-diacylglucosamine 1-phosphate (lipid X) and UMP by catalyzing the attack of water at the alpha-P atom. Involved in the biosynthesis of lipid A, a phosphorylated glycolipid that anchors the lipopolysaccharide to the outer membrane of the cell.</text>
</comment>
<dbReference type="Gene3D" id="3.60.21.10">
    <property type="match status" value="1"/>
</dbReference>
<keyword evidence="3 10" id="KW-0997">Cell inner membrane</keyword>
<gene>
    <name evidence="10" type="primary">lpxH</name>
    <name evidence="12" type="ORF">LVJ82_05445</name>
</gene>
<keyword evidence="8 10" id="KW-0472">Membrane</keyword>
<evidence type="ECO:0000256" key="9">
    <source>
        <dbReference type="ARBA" id="ARBA00023211"/>
    </source>
</evidence>
<dbReference type="PANTHER" id="PTHR34990:SF1">
    <property type="entry name" value="UDP-2,3-DIACYLGLUCOSAMINE HYDROLASE"/>
    <property type="match status" value="1"/>
</dbReference>
<keyword evidence="2 10" id="KW-0444">Lipid biosynthesis</keyword>
<dbReference type="EMBL" id="CP091511">
    <property type="protein sequence ID" value="UOO90423.1"/>
    <property type="molecule type" value="Genomic_DNA"/>
</dbReference>
<keyword evidence="5 10" id="KW-0479">Metal-binding</keyword>
<evidence type="ECO:0000256" key="6">
    <source>
        <dbReference type="ARBA" id="ARBA00022801"/>
    </source>
</evidence>
<comment type="subcellular location">
    <subcellularLocation>
        <location evidence="10">Cell inner membrane</location>
        <topology evidence="10">Peripheral membrane protein</topology>
        <orientation evidence="10">Cytoplasmic side</orientation>
    </subcellularLocation>
</comment>
<feature type="binding site" evidence="10">
    <location>
        <position position="160"/>
    </location>
    <ligand>
        <name>substrate</name>
    </ligand>
</feature>
<dbReference type="EC" id="3.6.1.54" evidence="10"/>
<dbReference type="CDD" id="cd07398">
    <property type="entry name" value="MPP_YbbF-LpxH"/>
    <property type="match status" value="1"/>
</dbReference>
<keyword evidence="9 10" id="KW-0464">Manganese</keyword>
<dbReference type="InterPro" id="IPR004843">
    <property type="entry name" value="Calcineurin-like_PHP"/>
</dbReference>
<evidence type="ECO:0000313" key="13">
    <source>
        <dbReference type="Proteomes" id="UP000832011"/>
    </source>
</evidence>
<protein>
    <recommendedName>
        <fullName evidence="10">UDP-2,3-diacylglucosamine hydrolase</fullName>
        <ecNumber evidence="10">3.6.1.54</ecNumber>
    </recommendedName>
    <alternativeName>
        <fullName evidence="10">UDP-2,3-diacylglucosamine diphosphatase</fullName>
    </alternativeName>
</protein>
<dbReference type="InterPro" id="IPR029052">
    <property type="entry name" value="Metallo-depent_PP-like"/>
</dbReference>
<reference evidence="12 13" key="1">
    <citation type="journal article" date="2022" name="Res Sq">
        <title>Evolution of multicellular longitudinally dividing oral cavity symbionts (Neisseriaceae).</title>
        <authorList>
            <person name="Nyongesa S."/>
            <person name="Weber P."/>
            <person name="Bernet E."/>
            <person name="Pullido F."/>
            <person name="Nieckarz M."/>
            <person name="Delaby M."/>
            <person name="Nieves C."/>
            <person name="Viehboeck T."/>
            <person name="Krause N."/>
            <person name="Rivera-Millot A."/>
            <person name="Nakamura A."/>
            <person name="Vischer N."/>
            <person name="VanNieuwenhze M."/>
            <person name="Brun Y."/>
            <person name="Cava F."/>
            <person name="Bulgheresi S."/>
            <person name="Veyrier F."/>
        </authorList>
    </citation>
    <scope>NUCLEOTIDE SEQUENCE [LARGE SCALE GENOMIC DNA]</scope>
    <source>
        <strain evidence="12 13">SN4</strain>
    </source>
</reference>
<evidence type="ECO:0000256" key="1">
    <source>
        <dbReference type="ARBA" id="ARBA00022475"/>
    </source>
</evidence>
<keyword evidence="7 10" id="KW-0443">Lipid metabolism</keyword>
<evidence type="ECO:0000256" key="4">
    <source>
        <dbReference type="ARBA" id="ARBA00022556"/>
    </source>
</evidence>
<feature type="binding site" evidence="10">
    <location>
        <position position="193"/>
    </location>
    <ligand>
        <name>Mn(2+)</name>
        <dbReference type="ChEBI" id="CHEBI:29035"/>
        <label>2</label>
    </ligand>
</feature>
<feature type="binding site" evidence="10">
    <location>
        <position position="164"/>
    </location>
    <ligand>
        <name>substrate</name>
    </ligand>
</feature>
<dbReference type="NCBIfam" id="NF003743">
    <property type="entry name" value="PRK05340.1"/>
    <property type="match status" value="1"/>
</dbReference>
<evidence type="ECO:0000256" key="7">
    <source>
        <dbReference type="ARBA" id="ARBA00023098"/>
    </source>
</evidence>
<keyword evidence="1 10" id="KW-1003">Cell membrane</keyword>
<sequence length="240" mass="27874">MRTLLIADLHLSAQHPRLTRGFLDLLAAHQDEPTQLYILGDWFNVWLDDRDSSAWLEPIVAALQAFTAAGNRVAFMAGNRDFVLGQTFLNRFGGVYLTEPHLMTWQGLRLRLEHGDSLCSDDVSYQRFKKIIRNPLLLGILKSLPFAFKQKLGKFFRSKSRERQRSEAYQPIDVNMDEVRRQMHGVDVLIHGHTHRPEIQAISASQTRIVLGDWREHDGTAQILYLDDPQHFQLHTWRFF</sequence>
<organism evidence="12 13">
    <name type="scientific">Vitreoscilla massiliensis</name>
    <dbReference type="NCBI Taxonomy" id="1689272"/>
    <lineage>
        <taxon>Bacteria</taxon>
        <taxon>Pseudomonadati</taxon>
        <taxon>Pseudomonadota</taxon>
        <taxon>Betaproteobacteria</taxon>
        <taxon>Neisseriales</taxon>
        <taxon>Neisseriaceae</taxon>
        <taxon>Vitreoscilla</taxon>
    </lineage>
</organism>
<proteinExistence type="inferred from homology"/>
<feature type="binding site" evidence="10">
    <location>
        <position position="8"/>
    </location>
    <ligand>
        <name>Mn(2+)</name>
        <dbReference type="ChEBI" id="CHEBI:29035"/>
        <label>1</label>
    </ligand>
</feature>
<dbReference type="NCBIfam" id="TIGR01854">
    <property type="entry name" value="lipid_A_lpxH"/>
    <property type="match status" value="1"/>
</dbReference>
<evidence type="ECO:0000256" key="5">
    <source>
        <dbReference type="ARBA" id="ARBA00022723"/>
    </source>
</evidence>
<evidence type="ECO:0000256" key="2">
    <source>
        <dbReference type="ARBA" id="ARBA00022516"/>
    </source>
</evidence>
<comment type="catalytic activity">
    <reaction evidence="10">
        <text>UDP-2-N,3-O-bis[(3R)-3-hydroxytetradecanoyl]-alpha-D-glucosamine + H2O = 2-N,3-O-bis[(3R)-3-hydroxytetradecanoyl]-alpha-D-glucosaminyl 1-phosphate + UMP + 2 H(+)</text>
        <dbReference type="Rhea" id="RHEA:25213"/>
        <dbReference type="ChEBI" id="CHEBI:15377"/>
        <dbReference type="ChEBI" id="CHEBI:15378"/>
        <dbReference type="ChEBI" id="CHEBI:57865"/>
        <dbReference type="ChEBI" id="CHEBI:57957"/>
        <dbReference type="ChEBI" id="CHEBI:78847"/>
        <dbReference type="EC" id="3.6.1.54"/>
    </reaction>
</comment>
<feature type="binding site" evidence="10">
    <location>
        <position position="193"/>
    </location>
    <ligand>
        <name>substrate</name>
    </ligand>
</feature>
<feature type="binding site" evidence="10">
    <location>
        <position position="122"/>
    </location>
    <ligand>
        <name>substrate</name>
    </ligand>
</feature>
<evidence type="ECO:0000259" key="11">
    <source>
        <dbReference type="Pfam" id="PF00149"/>
    </source>
</evidence>
<keyword evidence="6 10" id="KW-0378">Hydrolase</keyword>
<comment type="similarity">
    <text evidence="10">Belongs to the LpxH family.</text>
</comment>
<feature type="binding site" evidence="10">
    <location>
        <position position="114"/>
    </location>
    <ligand>
        <name>Mn(2+)</name>
        <dbReference type="ChEBI" id="CHEBI:29035"/>
        <label>2</label>
    </ligand>
</feature>
<accession>A0ABY4E7M6</accession>
<dbReference type="InterPro" id="IPR010138">
    <property type="entry name" value="UDP-diacylglucosamine_Hdrlase"/>
</dbReference>
<dbReference type="HAMAP" id="MF_00575">
    <property type="entry name" value="LpxH"/>
    <property type="match status" value="1"/>
</dbReference>
<comment type="pathway">
    <text evidence="10">Glycolipid biosynthesis; lipid IV(A) biosynthesis; lipid IV(A) from (3R)-3-hydroxytetradecanoyl-[acyl-carrier-protein] and UDP-N-acetyl-alpha-D-glucosamine: step 4/6.</text>
</comment>
<dbReference type="SUPFAM" id="SSF56300">
    <property type="entry name" value="Metallo-dependent phosphatases"/>
    <property type="match status" value="1"/>
</dbReference>
<dbReference type="Proteomes" id="UP000832011">
    <property type="component" value="Chromosome"/>
</dbReference>
<keyword evidence="13" id="KW-1185">Reference proteome</keyword>
<feature type="binding site" evidence="10">
    <location>
        <position position="195"/>
    </location>
    <ligand>
        <name>Mn(2+)</name>
        <dbReference type="ChEBI" id="CHEBI:29035"/>
        <label>1</label>
    </ligand>
</feature>
<evidence type="ECO:0000313" key="12">
    <source>
        <dbReference type="EMBL" id="UOO90423.1"/>
    </source>
</evidence>
<feature type="binding site" evidence="10">
    <location>
        <position position="10"/>
    </location>
    <ligand>
        <name>Mn(2+)</name>
        <dbReference type="ChEBI" id="CHEBI:29035"/>
        <label>1</label>
    </ligand>
</feature>
<feature type="binding site" evidence="10">
    <location>
        <position position="41"/>
    </location>
    <ligand>
        <name>Mn(2+)</name>
        <dbReference type="ChEBI" id="CHEBI:29035"/>
        <label>1</label>
    </ligand>
</feature>
<dbReference type="InterPro" id="IPR043461">
    <property type="entry name" value="LpxH-like"/>
</dbReference>